<dbReference type="RefSeq" id="WP_089887516.1">
    <property type="nucleotide sequence ID" value="NZ_FNPR01000001.1"/>
</dbReference>
<evidence type="ECO:0000256" key="2">
    <source>
        <dbReference type="ARBA" id="ARBA00005046"/>
    </source>
</evidence>
<proteinExistence type="inferred from homology"/>
<dbReference type="InterPro" id="IPR036425">
    <property type="entry name" value="MoaB/Mog-like_dom_sf"/>
</dbReference>
<dbReference type="Pfam" id="PF03454">
    <property type="entry name" value="MoeA_C"/>
    <property type="match status" value="1"/>
</dbReference>
<dbReference type="Gene3D" id="3.40.980.10">
    <property type="entry name" value="MoaB/Mog-like domain"/>
    <property type="match status" value="1"/>
</dbReference>
<dbReference type="UniPathway" id="UPA00344"/>
<evidence type="ECO:0000256" key="4">
    <source>
        <dbReference type="ARBA" id="ARBA00023150"/>
    </source>
</evidence>
<dbReference type="NCBIfam" id="NF045515">
    <property type="entry name" value="Glp_gephyrin"/>
    <property type="match status" value="1"/>
</dbReference>
<feature type="domain" description="MoaB/Mog" evidence="7">
    <location>
        <begin position="203"/>
        <end position="340"/>
    </location>
</feature>
<comment type="cofactor">
    <cofactor evidence="6">
        <name>Mg(2+)</name>
        <dbReference type="ChEBI" id="CHEBI:18420"/>
    </cofactor>
</comment>
<dbReference type="Proteomes" id="UP000199026">
    <property type="component" value="Unassembled WGS sequence"/>
</dbReference>
<evidence type="ECO:0000256" key="5">
    <source>
        <dbReference type="ARBA" id="ARBA00047317"/>
    </source>
</evidence>
<dbReference type="OrthoDB" id="9804758at2"/>
<comment type="similarity">
    <text evidence="3 6">Belongs to the MoeA family.</text>
</comment>
<dbReference type="NCBIfam" id="TIGR00177">
    <property type="entry name" value="molyb_syn"/>
    <property type="match status" value="1"/>
</dbReference>
<comment type="function">
    <text evidence="1 6">Catalyzes the insertion of molybdate into adenylated molybdopterin with the concomitant release of AMP.</text>
</comment>
<dbReference type="PANTHER" id="PTHR10192:SF5">
    <property type="entry name" value="GEPHYRIN"/>
    <property type="match status" value="1"/>
</dbReference>
<dbReference type="FunFam" id="3.40.980.10:FF:000001">
    <property type="entry name" value="Molybdopterin molybdenumtransferase"/>
    <property type="match status" value="1"/>
</dbReference>
<dbReference type="InterPro" id="IPR036135">
    <property type="entry name" value="MoeA_linker/N_sf"/>
</dbReference>
<protein>
    <recommendedName>
        <fullName evidence="6">Molybdopterin molybdenumtransferase</fullName>
        <ecNumber evidence="6">2.10.1.1</ecNumber>
    </recommendedName>
</protein>
<dbReference type="SMART" id="SM00852">
    <property type="entry name" value="MoCF_biosynth"/>
    <property type="match status" value="1"/>
</dbReference>
<comment type="catalytic activity">
    <reaction evidence="5">
        <text>adenylyl-molybdopterin + molybdate = Mo-molybdopterin + AMP + H(+)</text>
        <dbReference type="Rhea" id="RHEA:35047"/>
        <dbReference type="ChEBI" id="CHEBI:15378"/>
        <dbReference type="ChEBI" id="CHEBI:36264"/>
        <dbReference type="ChEBI" id="CHEBI:62727"/>
        <dbReference type="ChEBI" id="CHEBI:71302"/>
        <dbReference type="ChEBI" id="CHEBI:456215"/>
        <dbReference type="EC" id="2.10.1.1"/>
    </reaction>
</comment>
<accession>A0A1H3HIL0</accession>
<dbReference type="SUPFAM" id="SSF63882">
    <property type="entry name" value="MoeA N-terminal region -like"/>
    <property type="match status" value="1"/>
</dbReference>
<dbReference type="GO" id="GO:0006777">
    <property type="term" value="P:Mo-molybdopterin cofactor biosynthetic process"/>
    <property type="evidence" value="ECO:0007669"/>
    <property type="project" value="UniProtKB-UniRule"/>
</dbReference>
<keyword evidence="6" id="KW-0808">Transferase</keyword>
<dbReference type="SUPFAM" id="SSF63867">
    <property type="entry name" value="MoeA C-terminal domain-like"/>
    <property type="match status" value="1"/>
</dbReference>
<evidence type="ECO:0000313" key="9">
    <source>
        <dbReference type="Proteomes" id="UP000199026"/>
    </source>
</evidence>
<dbReference type="PROSITE" id="PS01079">
    <property type="entry name" value="MOCF_BIOSYNTHESIS_2"/>
    <property type="match status" value="1"/>
</dbReference>
<dbReference type="AlphaFoldDB" id="A0A1H3HIL0"/>
<dbReference type="Pfam" id="PF03453">
    <property type="entry name" value="MoeA_N"/>
    <property type="match status" value="1"/>
</dbReference>
<sequence>MTAENKTGLKPPPLRDDCFALPAGVDWTPVEEALAGLQARLHAVVGQESVPLYAALGRVLAADVVAKRSNPPLPNAAVDGYGFAYDALGTGDQLLPLIEGRAAAGVPLGHAVPYGSAVRILTGAALPEGVDTVILEEDVNASSGEIAFRAGVKPRANTRKAGEDVVQGNVILQQGQRLGPAELALASATGLGAVTVFERLRVGVLSTGDELVEPGEVAGAGQIYDANRVMLLGLVAEMGFVPVDLGRVGDRRETLRQRLNEAAKLADVILTSGGASNGDEDHMSALLREAGTMQEWRIAVKPGRPLALGMWDGTPVFGLPGNPVAALVCTLVFARPAMGVLAGREWEVPQGYLLPAAFEKNKKAGRREFLRARVRDGAVEVFASEGSGRISGLSWADGLVELPDGALHVTRGTEVRYIPYSSFL</sequence>
<dbReference type="InterPro" id="IPR005110">
    <property type="entry name" value="MoeA_linker/N"/>
</dbReference>
<evidence type="ECO:0000256" key="1">
    <source>
        <dbReference type="ARBA" id="ARBA00002901"/>
    </source>
</evidence>
<dbReference type="InterPro" id="IPR005111">
    <property type="entry name" value="MoeA_C_domain_IV"/>
</dbReference>
<name>A0A1H3HIL0_9RHOB</name>
<dbReference type="GeneID" id="78123271"/>
<dbReference type="Gene3D" id="2.170.190.11">
    <property type="entry name" value="Molybdopterin biosynthesis moea protein, domain 3"/>
    <property type="match status" value="1"/>
</dbReference>
<organism evidence="8 9">
    <name type="scientific">Lentibacter algarum</name>
    <dbReference type="NCBI Taxonomy" id="576131"/>
    <lineage>
        <taxon>Bacteria</taxon>
        <taxon>Pseudomonadati</taxon>
        <taxon>Pseudomonadota</taxon>
        <taxon>Alphaproteobacteria</taxon>
        <taxon>Rhodobacterales</taxon>
        <taxon>Roseobacteraceae</taxon>
        <taxon>Lentibacter</taxon>
    </lineage>
</organism>
<dbReference type="SUPFAM" id="SSF53218">
    <property type="entry name" value="Molybdenum cofactor biosynthesis proteins"/>
    <property type="match status" value="1"/>
</dbReference>
<dbReference type="InterPro" id="IPR036688">
    <property type="entry name" value="MoeA_C_domain_IV_sf"/>
</dbReference>
<dbReference type="Gene3D" id="2.40.340.10">
    <property type="entry name" value="MoeA, C-terminal, domain IV"/>
    <property type="match status" value="1"/>
</dbReference>
<dbReference type="GO" id="GO:0061599">
    <property type="term" value="F:molybdopterin molybdotransferase activity"/>
    <property type="evidence" value="ECO:0007669"/>
    <property type="project" value="UniProtKB-UniRule"/>
</dbReference>
<comment type="pathway">
    <text evidence="2 6">Cofactor biosynthesis; molybdopterin biosynthesis.</text>
</comment>
<gene>
    <name evidence="8" type="ORF">SAMN05444486_101466</name>
</gene>
<keyword evidence="6" id="KW-0460">Magnesium</keyword>
<reference evidence="8 9" key="1">
    <citation type="submission" date="2016-10" db="EMBL/GenBank/DDBJ databases">
        <authorList>
            <person name="de Groot N.N."/>
        </authorList>
    </citation>
    <scope>NUCLEOTIDE SEQUENCE [LARGE SCALE GENOMIC DNA]</scope>
    <source>
        <strain evidence="8 9">DSM 24677</strain>
    </source>
</reference>
<dbReference type="InterPro" id="IPR008284">
    <property type="entry name" value="MoCF_biosynth_CS"/>
</dbReference>
<evidence type="ECO:0000313" key="8">
    <source>
        <dbReference type="EMBL" id="SDY15383.1"/>
    </source>
</evidence>
<dbReference type="Pfam" id="PF00994">
    <property type="entry name" value="MoCF_biosynth"/>
    <property type="match status" value="1"/>
</dbReference>
<dbReference type="CDD" id="cd00887">
    <property type="entry name" value="MoeA"/>
    <property type="match status" value="1"/>
</dbReference>
<dbReference type="STRING" id="576131.SAMN05444486_101466"/>
<keyword evidence="6" id="KW-0500">Molybdenum</keyword>
<dbReference type="GO" id="GO:0046872">
    <property type="term" value="F:metal ion binding"/>
    <property type="evidence" value="ECO:0007669"/>
    <property type="project" value="UniProtKB-UniRule"/>
</dbReference>
<dbReference type="GO" id="GO:0005829">
    <property type="term" value="C:cytosol"/>
    <property type="evidence" value="ECO:0007669"/>
    <property type="project" value="TreeGrafter"/>
</dbReference>
<keyword evidence="9" id="KW-1185">Reference proteome</keyword>
<evidence type="ECO:0000256" key="6">
    <source>
        <dbReference type="RuleBase" id="RU365090"/>
    </source>
</evidence>
<keyword evidence="4 6" id="KW-0501">Molybdenum cofactor biosynthesis</keyword>
<dbReference type="InterPro" id="IPR038987">
    <property type="entry name" value="MoeA-like"/>
</dbReference>
<dbReference type="InterPro" id="IPR001453">
    <property type="entry name" value="MoaB/Mog_dom"/>
</dbReference>
<evidence type="ECO:0000259" key="7">
    <source>
        <dbReference type="SMART" id="SM00852"/>
    </source>
</evidence>
<evidence type="ECO:0000256" key="3">
    <source>
        <dbReference type="ARBA" id="ARBA00010763"/>
    </source>
</evidence>
<dbReference type="EC" id="2.10.1.1" evidence="6"/>
<dbReference type="EMBL" id="FNPR01000001">
    <property type="protein sequence ID" value="SDY15383.1"/>
    <property type="molecule type" value="Genomic_DNA"/>
</dbReference>
<dbReference type="PANTHER" id="PTHR10192">
    <property type="entry name" value="MOLYBDOPTERIN BIOSYNTHESIS PROTEIN"/>
    <property type="match status" value="1"/>
</dbReference>
<keyword evidence="6" id="KW-0479">Metal-binding</keyword>
<dbReference type="Gene3D" id="3.90.105.10">
    <property type="entry name" value="Molybdopterin biosynthesis moea protein, domain 2"/>
    <property type="match status" value="1"/>
</dbReference>